<keyword evidence="2" id="KW-1185">Reference proteome</keyword>
<proteinExistence type="predicted"/>
<protein>
    <submittedName>
        <fullName evidence="1">Uncharacterized protein</fullName>
    </submittedName>
</protein>
<accession>A0ABD3PPK7</accession>
<gene>
    <name evidence="1" type="ORF">ACHAWO_009144</name>
</gene>
<dbReference type="AlphaFoldDB" id="A0ABD3PPK7"/>
<reference evidence="1 2" key="1">
    <citation type="submission" date="2024-10" db="EMBL/GenBank/DDBJ databases">
        <title>Updated reference genomes for cyclostephanoid diatoms.</title>
        <authorList>
            <person name="Roberts W.R."/>
            <person name="Alverson A.J."/>
        </authorList>
    </citation>
    <scope>NUCLEOTIDE SEQUENCE [LARGE SCALE GENOMIC DNA]</scope>
    <source>
        <strain evidence="1 2">AJA010-31</strain>
    </source>
</reference>
<organism evidence="1 2">
    <name type="scientific">Cyclotella atomus</name>
    <dbReference type="NCBI Taxonomy" id="382360"/>
    <lineage>
        <taxon>Eukaryota</taxon>
        <taxon>Sar</taxon>
        <taxon>Stramenopiles</taxon>
        <taxon>Ochrophyta</taxon>
        <taxon>Bacillariophyta</taxon>
        <taxon>Coscinodiscophyceae</taxon>
        <taxon>Thalassiosirophycidae</taxon>
        <taxon>Stephanodiscales</taxon>
        <taxon>Stephanodiscaceae</taxon>
        <taxon>Cyclotella</taxon>
    </lineage>
</organism>
<sequence>MKSSLIVTAAAINGCSAFNAFTQLKKILSIPTYDGPPPSRVNTESWLDVLEYDQPPTFDVLAKTIDFATRKSYEERNAFLADDYVFRGPIIGPITFSDVKNTQQGFNIVGAYPNLETRPFGFTVDPDNPYRCYWFERWEGTNTNSVKIGQIELPPTNEDVKLPTHIMSVHWTPEAKIKYSCLSSPLDRWEGTTKGAGAVFGLLVGAGMGSTSASVGDMALRFQQRLVHAIGGFGRNWSLEEDIPAWWKSKARGADPNDL</sequence>
<evidence type="ECO:0000313" key="2">
    <source>
        <dbReference type="Proteomes" id="UP001530400"/>
    </source>
</evidence>
<dbReference type="Proteomes" id="UP001530400">
    <property type="component" value="Unassembled WGS sequence"/>
</dbReference>
<evidence type="ECO:0000313" key="1">
    <source>
        <dbReference type="EMBL" id="KAL3789581.1"/>
    </source>
</evidence>
<comment type="caution">
    <text evidence="1">The sequence shown here is derived from an EMBL/GenBank/DDBJ whole genome shotgun (WGS) entry which is preliminary data.</text>
</comment>
<name>A0ABD3PPK7_9STRA</name>
<dbReference type="EMBL" id="JALLPJ020000519">
    <property type="protein sequence ID" value="KAL3789581.1"/>
    <property type="molecule type" value="Genomic_DNA"/>
</dbReference>